<organism evidence="1 2">
    <name type="scientific">Hymenochirus boettgeri</name>
    <name type="common">Congo dwarf clawed frog</name>
    <dbReference type="NCBI Taxonomy" id="247094"/>
    <lineage>
        <taxon>Eukaryota</taxon>
        <taxon>Metazoa</taxon>
        <taxon>Chordata</taxon>
        <taxon>Craniata</taxon>
        <taxon>Vertebrata</taxon>
        <taxon>Euteleostomi</taxon>
        <taxon>Amphibia</taxon>
        <taxon>Batrachia</taxon>
        <taxon>Anura</taxon>
        <taxon>Pipoidea</taxon>
        <taxon>Pipidae</taxon>
        <taxon>Pipinae</taxon>
        <taxon>Hymenochirus</taxon>
    </lineage>
</organism>
<sequence length="88" mass="9650">MVCIPIYYMHLQQGHPSQQSSSVAVSAHNLPCPAQSLPTTCLSLPIAKTTLQSGVFSEWAACGLRVRHLLSTATIQIFCIRSKNTFDF</sequence>
<dbReference type="AlphaFoldDB" id="A0A8T2K1K3"/>
<name>A0A8T2K1K3_9PIPI</name>
<evidence type="ECO:0000313" key="1">
    <source>
        <dbReference type="EMBL" id="KAG8448541.1"/>
    </source>
</evidence>
<keyword evidence="2" id="KW-1185">Reference proteome</keyword>
<protein>
    <submittedName>
        <fullName evidence="1">Uncharacterized protein</fullName>
    </submittedName>
</protein>
<gene>
    <name evidence="1" type="ORF">GDO86_015582</name>
</gene>
<evidence type="ECO:0000313" key="2">
    <source>
        <dbReference type="Proteomes" id="UP000812440"/>
    </source>
</evidence>
<comment type="caution">
    <text evidence="1">The sequence shown here is derived from an EMBL/GenBank/DDBJ whole genome shotgun (WGS) entry which is preliminary data.</text>
</comment>
<accession>A0A8T2K1K3</accession>
<reference evidence="1" key="1">
    <citation type="thesis" date="2020" institute="ProQuest LLC" country="789 East Eisenhower Parkway, Ann Arbor, MI, USA">
        <title>Comparative Genomics and Chromosome Evolution.</title>
        <authorList>
            <person name="Mudd A.B."/>
        </authorList>
    </citation>
    <scope>NUCLEOTIDE SEQUENCE</scope>
    <source>
        <strain evidence="1">Female2</strain>
        <tissue evidence="1">Blood</tissue>
    </source>
</reference>
<dbReference type="Proteomes" id="UP000812440">
    <property type="component" value="Chromosome 8_10"/>
</dbReference>
<dbReference type="EMBL" id="JAACNH010000003">
    <property type="protein sequence ID" value="KAG8448541.1"/>
    <property type="molecule type" value="Genomic_DNA"/>
</dbReference>
<proteinExistence type="predicted"/>